<protein>
    <recommendedName>
        <fullName evidence="1">GST N-terminal domain-containing protein</fullName>
    </recommendedName>
</protein>
<evidence type="ECO:0000313" key="3">
    <source>
        <dbReference type="Proteomes" id="UP001229486"/>
    </source>
</evidence>
<dbReference type="AlphaFoldDB" id="A0AB73IP74"/>
<dbReference type="RefSeq" id="WP_392396345.1">
    <property type="nucleotide sequence ID" value="NZ_JAURTK010000033.1"/>
</dbReference>
<organism evidence="2 3">
    <name type="scientific">Paraburkholderia caledonica</name>
    <dbReference type="NCBI Taxonomy" id="134536"/>
    <lineage>
        <taxon>Bacteria</taxon>
        <taxon>Pseudomonadati</taxon>
        <taxon>Pseudomonadota</taxon>
        <taxon>Betaproteobacteria</taxon>
        <taxon>Burkholderiales</taxon>
        <taxon>Burkholderiaceae</taxon>
        <taxon>Paraburkholderia</taxon>
    </lineage>
</organism>
<evidence type="ECO:0000259" key="1">
    <source>
        <dbReference type="Pfam" id="PF13417"/>
    </source>
</evidence>
<dbReference type="EMBL" id="JAURTK010000033">
    <property type="protein sequence ID" value="MDP9651818.1"/>
    <property type="molecule type" value="Genomic_DNA"/>
</dbReference>
<name>A0AB73IP74_9BURK</name>
<comment type="caution">
    <text evidence="2">The sequence shown here is derived from an EMBL/GenBank/DDBJ whole genome shotgun (WGS) entry which is preliminary data.</text>
</comment>
<dbReference type="InterPro" id="IPR036249">
    <property type="entry name" value="Thioredoxin-like_sf"/>
</dbReference>
<dbReference type="InterPro" id="IPR004045">
    <property type="entry name" value="Glutathione_S-Trfase_N"/>
</dbReference>
<dbReference type="Gene3D" id="3.40.30.10">
    <property type="entry name" value="Glutaredoxin"/>
    <property type="match status" value="1"/>
</dbReference>
<dbReference type="Pfam" id="PF13417">
    <property type="entry name" value="GST_N_3"/>
    <property type="match status" value="1"/>
</dbReference>
<gene>
    <name evidence="2" type="ORF">J2793_007293</name>
</gene>
<accession>A0AB73IP74</accession>
<proteinExistence type="predicted"/>
<dbReference type="SUPFAM" id="SSF52833">
    <property type="entry name" value="Thioredoxin-like"/>
    <property type="match status" value="1"/>
</dbReference>
<evidence type="ECO:0000313" key="2">
    <source>
        <dbReference type="EMBL" id="MDP9651818.1"/>
    </source>
</evidence>
<sequence>MTTTDAVKLYGAAWSVYVRIVRLALEEKQVKYDLVEVDVFAETGVPQEHLTRHPFGRIPASSMASSTFTRQARLFAISTTRFPDANCNRQIREPAPR</sequence>
<feature type="domain" description="GST N-terminal" evidence="1">
    <location>
        <begin position="9"/>
        <end position="60"/>
    </location>
</feature>
<reference evidence="2" key="1">
    <citation type="submission" date="2023-07" db="EMBL/GenBank/DDBJ databases">
        <title>Sorghum-associated microbial communities from plants grown in Nebraska, USA.</title>
        <authorList>
            <person name="Schachtman D."/>
        </authorList>
    </citation>
    <scope>NUCLEOTIDE SEQUENCE</scope>
    <source>
        <strain evidence="2">DS1061</strain>
    </source>
</reference>
<dbReference type="Proteomes" id="UP001229486">
    <property type="component" value="Unassembled WGS sequence"/>
</dbReference>